<evidence type="ECO:0000313" key="2">
    <source>
        <dbReference type="EMBL" id="QDS85929.1"/>
    </source>
</evidence>
<accession>A0A517LTK7</accession>
<dbReference type="Gene3D" id="3.30.70.1290">
    <property type="entry name" value="Transposase IS200-like"/>
    <property type="match status" value="1"/>
</dbReference>
<evidence type="ECO:0000313" key="3">
    <source>
        <dbReference type="Proteomes" id="UP000319557"/>
    </source>
</evidence>
<dbReference type="GO" id="GO:0006313">
    <property type="term" value="P:DNA transposition"/>
    <property type="evidence" value="ECO:0007669"/>
    <property type="project" value="InterPro"/>
</dbReference>
<evidence type="ECO:0000259" key="1">
    <source>
        <dbReference type="SMART" id="SM01321"/>
    </source>
</evidence>
<sequence>MSTYASLHCHIVFSTKNRKPMIAPNWEVRMHEYLGGTLAGLGAFPQGIGGVEDHVHLLVGFKPIHRIADLMRELKKESSKWVHQEFGVEAFAWQEGYGAFSVSATARKDVQKYIASQREHHRKQSFRNELIFMLERAGVEYDPQYLE</sequence>
<dbReference type="KEGG" id="ruv:EC9_00870"/>
<gene>
    <name evidence="2" type="ORF">EC9_00870</name>
</gene>
<dbReference type="GO" id="GO:0003677">
    <property type="term" value="F:DNA binding"/>
    <property type="evidence" value="ECO:0007669"/>
    <property type="project" value="InterPro"/>
</dbReference>
<dbReference type="RefSeq" id="WP_218934481.1">
    <property type="nucleotide sequence ID" value="NZ_CP036261.1"/>
</dbReference>
<dbReference type="PANTHER" id="PTHR33360:SF2">
    <property type="entry name" value="TRANSPOSASE FOR INSERTION SEQUENCE ELEMENT IS200"/>
    <property type="match status" value="1"/>
</dbReference>
<dbReference type="Pfam" id="PF01797">
    <property type="entry name" value="Y1_Tnp"/>
    <property type="match status" value="1"/>
</dbReference>
<dbReference type="PANTHER" id="PTHR33360">
    <property type="entry name" value="TRANSPOSASE FOR INSERTION SEQUENCE ELEMENT IS200"/>
    <property type="match status" value="1"/>
</dbReference>
<dbReference type="SMART" id="SM01321">
    <property type="entry name" value="Y1_Tnp"/>
    <property type="match status" value="1"/>
</dbReference>
<organism evidence="2 3">
    <name type="scientific">Rosistilla ulvae</name>
    <dbReference type="NCBI Taxonomy" id="1930277"/>
    <lineage>
        <taxon>Bacteria</taxon>
        <taxon>Pseudomonadati</taxon>
        <taxon>Planctomycetota</taxon>
        <taxon>Planctomycetia</taxon>
        <taxon>Pirellulales</taxon>
        <taxon>Pirellulaceae</taxon>
        <taxon>Rosistilla</taxon>
    </lineage>
</organism>
<keyword evidence="3" id="KW-1185">Reference proteome</keyword>
<proteinExistence type="predicted"/>
<protein>
    <submittedName>
        <fullName evidence="2">Transposase IS200 like protein</fullName>
    </submittedName>
</protein>
<dbReference type="EMBL" id="CP036261">
    <property type="protein sequence ID" value="QDS85929.1"/>
    <property type="molecule type" value="Genomic_DNA"/>
</dbReference>
<dbReference type="NCBIfam" id="NF033573">
    <property type="entry name" value="transpos_IS200"/>
    <property type="match status" value="1"/>
</dbReference>
<dbReference type="InterPro" id="IPR002686">
    <property type="entry name" value="Transposase_17"/>
</dbReference>
<dbReference type="InterPro" id="IPR036515">
    <property type="entry name" value="Transposase_17_sf"/>
</dbReference>
<name>A0A517LTK7_9BACT</name>
<feature type="domain" description="Transposase IS200-like" evidence="1">
    <location>
        <begin position="4"/>
        <end position="117"/>
    </location>
</feature>
<dbReference type="GO" id="GO:0004803">
    <property type="term" value="F:transposase activity"/>
    <property type="evidence" value="ECO:0007669"/>
    <property type="project" value="InterPro"/>
</dbReference>
<dbReference type="SUPFAM" id="SSF143422">
    <property type="entry name" value="Transposase IS200-like"/>
    <property type="match status" value="1"/>
</dbReference>
<dbReference type="AlphaFoldDB" id="A0A517LTK7"/>
<reference evidence="2 3" key="1">
    <citation type="submission" date="2019-02" db="EMBL/GenBank/DDBJ databases">
        <title>Deep-cultivation of Planctomycetes and their phenomic and genomic characterization uncovers novel biology.</title>
        <authorList>
            <person name="Wiegand S."/>
            <person name="Jogler M."/>
            <person name="Boedeker C."/>
            <person name="Pinto D."/>
            <person name="Vollmers J."/>
            <person name="Rivas-Marin E."/>
            <person name="Kohn T."/>
            <person name="Peeters S.H."/>
            <person name="Heuer A."/>
            <person name="Rast P."/>
            <person name="Oberbeckmann S."/>
            <person name="Bunk B."/>
            <person name="Jeske O."/>
            <person name="Meyerdierks A."/>
            <person name="Storesund J.E."/>
            <person name="Kallscheuer N."/>
            <person name="Luecker S."/>
            <person name="Lage O.M."/>
            <person name="Pohl T."/>
            <person name="Merkel B.J."/>
            <person name="Hornburger P."/>
            <person name="Mueller R.-W."/>
            <person name="Bruemmer F."/>
            <person name="Labrenz M."/>
            <person name="Spormann A.M."/>
            <person name="Op den Camp H."/>
            <person name="Overmann J."/>
            <person name="Amann R."/>
            <person name="Jetten M.S.M."/>
            <person name="Mascher T."/>
            <person name="Medema M.H."/>
            <person name="Devos D.P."/>
            <person name="Kaster A.-K."/>
            <person name="Ovreas L."/>
            <person name="Rohde M."/>
            <person name="Galperin M.Y."/>
            <person name="Jogler C."/>
        </authorList>
    </citation>
    <scope>NUCLEOTIDE SEQUENCE [LARGE SCALE GENOMIC DNA]</scope>
    <source>
        <strain evidence="2 3">EC9</strain>
    </source>
</reference>
<dbReference type="Proteomes" id="UP000319557">
    <property type="component" value="Chromosome"/>
</dbReference>